<organism evidence="1 2">
    <name type="scientific">Oryza sativa subsp. japonica</name>
    <name type="common">Rice</name>
    <dbReference type="NCBI Taxonomy" id="39947"/>
    <lineage>
        <taxon>Eukaryota</taxon>
        <taxon>Viridiplantae</taxon>
        <taxon>Streptophyta</taxon>
        <taxon>Embryophyta</taxon>
        <taxon>Tracheophyta</taxon>
        <taxon>Spermatophyta</taxon>
        <taxon>Magnoliopsida</taxon>
        <taxon>Liliopsida</taxon>
        <taxon>Poales</taxon>
        <taxon>Poaceae</taxon>
        <taxon>BOP clade</taxon>
        <taxon>Oryzoideae</taxon>
        <taxon>Oryzeae</taxon>
        <taxon>Oryzinae</taxon>
        <taxon>Oryza</taxon>
        <taxon>Oryza sativa</taxon>
    </lineage>
</organism>
<dbReference type="OMA" id="TECCEFM"/>
<accession>A0A0P0X0U8</accession>
<proteinExistence type="predicted"/>
<dbReference type="Gene3D" id="1.20.1250.20">
    <property type="entry name" value="MFS general substrate transporter like domains"/>
    <property type="match status" value="1"/>
</dbReference>
<dbReference type="SUPFAM" id="SSF103473">
    <property type="entry name" value="MFS general substrate transporter"/>
    <property type="match status" value="1"/>
</dbReference>
<evidence type="ECO:0000313" key="2">
    <source>
        <dbReference type="Proteomes" id="UP000000763"/>
    </source>
</evidence>
<name>A0A0P0X0U8_ORYSJ</name>
<dbReference type="PANTHER" id="PTHR11654">
    <property type="entry name" value="OLIGOPEPTIDE TRANSPORTER-RELATED"/>
    <property type="match status" value="1"/>
</dbReference>
<reference evidence="1 2" key="1">
    <citation type="journal article" date="2005" name="Nature">
        <title>The map-based sequence of the rice genome.</title>
        <authorList>
            <consortium name="International rice genome sequencing project (IRGSP)"/>
            <person name="Matsumoto T."/>
            <person name="Wu J."/>
            <person name="Kanamori H."/>
            <person name="Katayose Y."/>
            <person name="Fujisawa M."/>
            <person name="Namiki N."/>
            <person name="Mizuno H."/>
            <person name="Yamamoto K."/>
            <person name="Antonio B.A."/>
            <person name="Baba T."/>
            <person name="Sakata K."/>
            <person name="Nagamura Y."/>
            <person name="Aoki H."/>
            <person name="Arikawa K."/>
            <person name="Arita K."/>
            <person name="Bito T."/>
            <person name="Chiden Y."/>
            <person name="Fujitsuka N."/>
            <person name="Fukunaka R."/>
            <person name="Hamada M."/>
            <person name="Harada C."/>
            <person name="Hayashi A."/>
            <person name="Hijishita S."/>
            <person name="Honda M."/>
            <person name="Hosokawa S."/>
            <person name="Ichikawa Y."/>
            <person name="Idonuma A."/>
            <person name="Iijima M."/>
            <person name="Ikeda M."/>
            <person name="Ikeno M."/>
            <person name="Ito K."/>
            <person name="Ito S."/>
            <person name="Ito T."/>
            <person name="Ito Y."/>
            <person name="Ito Y."/>
            <person name="Iwabuchi A."/>
            <person name="Kamiya K."/>
            <person name="Karasawa W."/>
            <person name="Kurita K."/>
            <person name="Katagiri S."/>
            <person name="Kikuta A."/>
            <person name="Kobayashi H."/>
            <person name="Kobayashi N."/>
            <person name="Machita K."/>
            <person name="Maehara T."/>
            <person name="Masukawa M."/>
            <person name="Mizubayashi T."/>
            <person name="Mukai Y."/>
            <person name="Nagasaki H."/>
            <person name="Nagata Y."/>
            <person name="Naito S."/>
            <person name="Nakashima M."/>
            <person name="Nakama Y."/>
            <person name="Nakamichi Y."/>
            <person name="Nakamura M."/>
            <person name="Meguro A."/>
            <person name="Negishi M."/>
            <person name="Ohta I."/>
            <person name="Ohta T."/>
            <person name="Okamoto M."/>
            <person name="Ono N."/>
            <person name="Saji S."/>
            <person name="Sakaguchi M."/>
            <person name="Sakai K."/>
            <person name="Shibata M."/>
            <person name="Shimokawa T."/>
            <person name="Song J."/>
            <person name="Takazaki Y."/>
            <person name="Terasawa K."/>
            <person name="Tsugane M."/>
            <person name="Tsuji K."/>
            <person name="Ueda S."/>
            <person name="Waki K."/>
            <person name="Yamagata H."/>
            <person name="Yamamoto M."/>
            <person name="Yamamoto S."/>
            <person name="Yamane H."/>
            <person name="Yoshiki S."/>
            <person name="Yoshihara R."/>
            <person name="Yukawa K."/>
            <person name="Zhong H."/>
            <person name="Yano M."/>
            <person name="Yuan Q."/>
            <person name="Ouyang S."/>
            <person name="Liu J."/>
            <person name="Jones K.M."/>
            <person name="Gansberger K."/>
            <person name="Moffat K."/>
            <person name="Hill J."/>
            <person name="Bera J."/>
            <person name="Fadrosh D."/>
            <person name="Jin S."/>
            <person name="Johri S."/>
            <person name="Kim M."/>
            <person name="Overton L."/>
            <person name="Reardon M."/>
            <person name="Tsitrin T."/>
            <person name="Vuong H."/>
            <person name="Weaver B."/>
            <person name="Ciecko A."/>
            <person name="Tallon L."/>
            <person name="Jackson J."/>
            <person name="Pai G."/>
            <person name="Aken S.V."/>
            <person name="Utterback T."/>
            <person name="Reidmuller S."/>
            <person name="Feldblyum T."/>
            <person name="Hsiao J."/>
            <person name="Zismann V."/>
            <person name="Iobst S."/>
            <person name="de Vazeille A.R."/>
            <person name="Buell C.R."/>
            <person name="Ying K."/>
            <person name="Li Y."/>
            <person name="Lu T."/>
            <person name="Huang Y."/>
            <person name="Zhao Q."/>
            <person name="Feng Q."/>
            <person name="Zhang L."/>
            <person name="Zhu J."/>
            <person name="Weng Q."/>
            <person name="Mu J."/>
            <person name="Lu Y."/>
            <person name="Fan D."/>
            <person name="Liu Y."/>
            <person name="Guan J."/>
            <person name="Zhang Y."/>
            <person name="Yu S."/>
            <person name="Liu X."/>
            <person name="Zhang Y."/>
            <person name="Hong G."/>
            <person name="Han B."/>
            <person name="Choisne N."/>
            <person name="Demange N."/>
            <person name="Orjeda G."/>
            <person name="Samain S."/>
            <person name="Cattolico L."/>
            <person name="Pelletier E."/>
            <person name="Couloux A."/>
            <person name="Segurens B."/>
            <person name="Wincker P."/>
            <person name="D'Hont A."/>
            <person name="Scarpelli C."/>
            <person name="Weissenbach J."/>
            <person name="Salanoubat M."/>
            <person name="Quetier F."/>
            <person name="Yu Y."/>
            <person name="Kim H.R."/>
            <person name="Rambo T."/>
            <person name="Currie J."/>
            <person name="Collura K."/>
            <person name="Luo M."/>
            <person name="Yang T."/>
            <person name="Ammiraju J.S.S."/>
            <person name="Engler F."/>
            <person name="Soderlund C."/>
            <person name="Wing R.A."/>
            <person name="Palmer L.E."/>
            <person name="de la Bastide M."/>
            <person name="Spiegel L."/>
            <person name="Nascimento L."/>
            <person name="Zutavern T."/>
            <person name="O'Shaughnessy A."/>
            <person name="Dike S."/>
            <person name="Dedhia N."/>
            <person name="Preston R."/>
            <person name="Balija V."/>
            <person name="McCombie W.R."/>
            <person name="Chow T."/>
            <person name="Chen H."/>
            <person name="Chung M."/>
            <person name="Chen C."/>
            <person name="Shaw J."/>
            <person name="Wu H."/>
            <person name="Hsiao K."/>
            <person name="Chao Y."/>
            <person name="Chu M."/>
            <person name="Cheng C."/>
            <person name="Hour A."/>
            <person name="Lee P."/>
            <person name="Lin S."/>
            <person name="Lin Y."/>
            <person name="Liou J."/>
            <person name="Liu S."/>
            <person name="Hsing Y."/>
            <person name="Raghuvanshi S."/>
            <person name="Mohanty A."/>
            <person name="Bharti A.K."/>
            <person name="Gaur A."/>
            <person name="Gupta V."/>
            <person name="Kumar D."/>
            <person name="Ravi V."/>
            <person name="Vij S."/>
            <person name="Kapur A."/>
            <person name="Khurana P."/>
            <person name="Khurana P."/>
            <person name="Khurana J.P."/>
            <person name="Tyagi A.K."/>
            <person name="Gaikwad K."/>
            <person name="Singh A."/>
            <person name="Dalal V."/>
            <person name="Srivastava S."/>
            <person name="Dixit A."/>
            <person name="Pal A.K."/>
            <person name="Ghazi I.A."/>
            <person name="Yadav M."/>
            <person name="Pandit A."/>
            <person name="Bhargava A."/>
            <person name="Sureshbabu K."/>
            <person name="Batra K."/>
            <person name="Sharma T.R."/>
            <person name="Mohapatra T."/>
            <person name="Singh N.K."/>
            <person name="Messing J."/>
            <person name="Nelson A.B."/>
            <person name="Fuks G."/>
            <person name="Kavchok S."/>
            <person name="Keizer G."/>
            <person name="Linton E."/>
            <person name="Llaca V."/>
            <person name="Song R."/>
            <person name="Tanyolac B."/>
            <person name="Young S."/>
            <person name="Ho-Il K."/>
            <person name="Hahn J.H."/>
            <person name="Sangsakoo G."/>
            <person name="Vanavichit A."/>
            <person name="de Mattos Luiz.A.T."/>
            <person name="Zimmer P.D."/>
            <person name="Malone G."/>
            <person name="Dellagostin O."/>
            <person name="de Oliveira A.C."/>
            <person name="Bevan M."/>
            <person name="Bancroft I."/>
            <person name="Minx P."/>
            <person name="Cordum H."/>
            <person name="Wilson R."/>
            <person name="Cheng Z."/>
            <person name="Jin W."/>
            <person name="Jiang J."/>
            <person name="Leong S.A."/>
            <person name="Iwama H."/>
            <person name="Gojobori T."/>
            <person name="Itoh T."/>
            <person name="Niimura Y."/>
            <person name="Fujii Y."/>
            <person name="Habara T."/>
            <person name="Sakai H."/>
            <person name="Sato Y."/>
            <person name="Wilson G."/>
            <person name="Kumar K."/>
            <person name="McCouch S."/>
            <person name="Juretic N."/>
            <person name="Hoen D."/>
            <person name="Wright S."/>
            <person name="Bruskiewich R."/>
            <person name="Bureau T."/>
            <person name="Miyao A."/>
            <person name="Hirochika H."/>
            <person name="Nishikawa T."/>
            <person name="Kadowaki K."/>
            <person name="Sugiura M."/>
            <person name="Burr B."/>
            <person name="Sasaki T."/>
        </authorList>
    </citation>
    <scope>NUCLEOTIDE SEQUENCE [LARGE SCALE GENOMIC DNA]</scope>
    <source>
        <strain evidence="2">cv. Nipponbare</strain>
    </source>
</reference>
<protein>
    <submittedName>
        <fullName evidence="1">Os06g0706400 protein</fullName>
    </submittedName>
</protein>
<dbReference type="Proteomes" id="UP000000763">
    <property type="component" value="Chromosome 6"/>
</dbReference>
<dbReference type="AlphaFoldDB" id="A0A0P0X0U8"/>
<dbReference type="FunFam" id="1.20.1250.20:FF:000985">
    <property type="entry name" value="OSJNBb0008G24.13-like protein"/>
    <property type="match status" value="1"/>
</dbReference>
<gene>
    <name evidence="1" type="ordered locus">Os06g0706400</name>
</gene>
<dbReference type="InterPro" id="IPR036259">
    <property type="entry name" value="MFS_trans_sf"/>
</dbReference>
<sequence>MASTDTEQQEHAVALLQPEVEEAYTTDGSLGVDGNPALKHRTGGWMACRPILGTEFCYCLAYYGITFNLVTYLTAELHQSNVAAANNVSTWQATCFLTPLAGAVAADSYWGRYRTMVVSCCIGVAVSPLHFIRSGLCLVPNFFFQTSNFPSH</sequence>
<evidence type="ECO:0000313" key="1">
    <source>
        <dbReference type="EMBL" id="BAH93714.1"/>
    </source>
</evidence>
<dbReference type="KEGG" id="dosa:Os06g0706400"/>
<dbReference type="SMR" id="A0A0P0X0U8"/>
<reference evidence="2" key="2">
    <citation type="journal article" date="2008" name="Nucleic Acids Res.">
        <title>The rice annotation project database (RAP-DB): 2008 update.</title>
        <authorList>
            <consortium name="The rice annotation project (RAP)"/>
        </authorList>
    </citation>
    <scope>GENOME REANNOTATION</scope>
    <source>
        <strain evidence="2">cv. Nipponbare</strain>
    </source>
</reference>
<dbReference type="EMBL" id="AP008212">
    <property type="protein sequence ID" value="BAH93714.1"/>
    <property type="molecule type" value="Genomic_DNA"/>
</dbReference>